<keyword evidence="5" id="KW-0804">Transcription</keyword>
<evidence type="ECO:0000259" key="7">
    <source>
        <dbReference type="Pfam" id="PF08281"/>
    </source>
</evidence>
<dbReference type="Proteomes" id="UP001221686">
    <property type="component" value="Unassembled WGS sequence"/>
</dbReference>
<name>A0ABT5E406_9BACT</name>
<comment type="similarity">
    <text evidence="1">Belongs to the sigma-70 factor family. ECF subfamily.</text>
</comment>
<gene>
    <name evidence="8" type="ORF">POL25_26495</name>
</gene>
<dbReference type="InterPro" id="IPR013249">
    <property type="entry name" value="RNA_pol_sigma70_r4_t2"/>
</dbReference>
<dbReference type="SUPFAM" id="SSF88946">
    <property type="entry name" value="Sigma2 domain of RNA polymerase sigma factors"/>
    <property type="match status" value="1"/>
</dbReference>
<keyword evidence="2" id="KW-0805">Transcription regulation</keyword>
<keyword evidence="4" id="KW-0238">DNA-binding</keyword>
<sequence length="556" mass="60066">MMVAGARRAVEPPFFMRSLRGESARRRGAFFVTILAGCLQGGGRGACMNENLPSRPSESLSEACARHEAYLRGRLRGLGVPEAGLDDAVQDVFEVLVRRIGAYDPRFSLRQWMAGVARKIARRHRERAVRAPGVLDEAEVAAPGPDPEGWAARQEALAELQGFLGELDPDRWAVFVLSEIEGLRGTEIAAELGVNLSTVYARLRVAKESFEKRLARRRGERWRSWSWLPLFGEPSLRSSAAFTTPLVLLTLITTSAGGMLALRGCRDAEAGTVAEGGEVRASKRLPREARMAGVPAREADPAGSAARTGEVAAGGSDATESSEWIRGPRGSANLSGRMWKHALRARTSEDVLEVAIDYDGPAAGEIDDGIGWVELEGLTRVEGPGSWPLTLGPEEKRTITLRMRATREGVVRAMYAHGPQMGIPTGMMGFWFVHEGGRLRPCREQECARTGDSIEEAAIGESVQTELKNTCAMDIEVVVLPCELDLPPPDAPKIHLAAGAVHPLTVDAAMCFGRVREDGSIKSTAAGSDGSVITFYGADCDWISSKEKHPPPAARQ</sequence>
<dbReference type="InterPro" id="IPR014284">
    <property type="entry name" value="RNA_pol_sigma-70_dom"/>
</dbReference>
<evidence type="ECO:0000256" key="2">
    <source>
        <dbReference type="ARBA" id="ARBA00023015"/>
    </source>
</evidence>
<accession>A0ABT5E406</accession>
<keyword evidence="3" id="KW-0731">Sigma factor</keyword>
<proteinExistence type="inferred from homology"/>
<dbReference type="InterPro" id="IPR039425">
    <property type="entry name" value="RNA_pol_sigma-70-like"/>
</dbReference>
<dbReference type="PANTHER" id="PTHR43133:SF8">
    <property type="entry name" value="RNA POLYMERASE SIGMA FACTOR HI_1459-RELATED"/>
    <property type="match status" value="1"/>
</dbReference>
<evidence type="ECO:0000313" key="9">
    <source>
        <dbReference type="Proteomes" id="UP001221686"/>
    </source>
</evidence>
<dbReference type="PANTHER" id="PTHR43133">
    <property type="entry name" value="RNA POLYMERASE ECF-TYPE SIGMA FACTO"/>
    <property type="match status" value="1"/>
</dbReference>
<feature type="region of interest" description="Disordered" evidence="6">
    <location>
        <begin position="288"/>
        <end position="330"/>
    </location>
</feature>
<dbReference type="NCBIfam" id="TIGR02937">
    <property type="entry name" value="sigma70-ECF"/>
    <property type="match status" value="1"/>
</dbReference>
<evidence type="ECO:0000313" key="8">
    <source>
        <dbReference type="EMBL" id="MDC0720480.1"/>
    </source>
</evidence>
<dbReference type="InterPro" id="IPR036388">
    <property type="entry name" value="WH-like_DNA-bd_sf"/>
</dbReference>
<comment type="caution">
    <text evidence="8">The sequence shown here is derived from an EMBL/GenBank/DDBJ whole genome shotgun (WGS) entry which is preliminary data.</text>
</comment>
<evidence type="ECO:0000256" key="6">
    <source>
        <dbReference type="SAM" id="MobiDB-lite"/>
    </source>
</evidence>
<feature type="domain" description="RNA polymerase sigma factor 70 region 4 type 2" evidence="7">
    <location>
        <begin position="159"/>
        <end position="207"/>
    </location>
</feature>
<dbReference type="InterPro" id="IPR013324">
    <property type="entry name" value="RNA_pol_sigma_r3/r4-like"/>
</dbReference>
<protein>
    <submittedName>
        <fullName evidence="8">Sigma-70 family RNA polymerase sigma factor</fullName>
    </submittedName>
</protein>
<dbReference type="SUPFAM" id="SSF88659">
    <property type="entry name" value="Sigma3 and sigma4 domains of RNA polymerase sigma factors"/>
    <property type="match status" value="1"/>
</dbReference>
<reference evidence="8 9" key="1">
    <citation type="submission" date="2022-11" db="EMBL/GenBank/DDBJ databases">
        <title>Minimal conservation of predation-associated metabolite biosynthetic gene clusters underscores biosynthetic potential of Myxococcota including descriptions for ten novel species: Archangium lansinium sp. nov., Myxococcus landrumus sp. nov., Nannocystis bai.</title>
        <authorList>
            <person name="Ahearne A."/>
            <person name="Stevens C."/>
            <person name="Dowd S."/>
        </authorList>
    </citation>
    <scope>NUCLEOTIDE SEQUENCE [LARGE SCALE GENOMIC DNA]</scope>
    <source>
        <strain evidence="8 9">BB15-2</strain>
    </source>
</reference>
<evidence type="ECO:0000256" key="3">
    <source>
        <dbReference type="ARBA" id="ARBA00023082"/>
    </source>
</evidence>
<dbReference type="InterPro" id="IPR013325">
    <property type="entry name" value="RNA_pol_sigma_r2"/>
</dbReference>
<evidence type="ECO:0000256" key="1">
    <source>
        <dbReference type="ARBA" id="ARBA00010641"/>
    </source>
</evidence>
<organism evidence="8 9">
    <name type="scientific">Nannocystis bainbridge</name>
    <dbReference type="NCBI Taxonomy" id="2995303"/>
    <lineage>
        <taxon>Bacteria</taxon>
        <taxon>Pseudomonadati</taxon>
        <taxon>Myxococcota</taxon>
        <taxon>Polyangia</taxon>
        <taxon>Nannocystales</taxon>
        <taxon>Nannocystaceae</taxon>
        <taxon>Nannocystis</taxon>
    </lineage>
</organism>
<keyword evidence="9" id="KW-1185">Reference proteome</keyword>
<dbReference type="RefSeq" id="WP_272088988.1">
    <property type="nucleotide sequence ID" value="NZ_JAQNDL010000003.1"/>
</dbReference>
<dbReference type="Pfam" id="PF08281">
    <property type="entry name" value="Sigma70_r4_2"/>
    <property type="match status" value="1"/>
</dbReference>
<dbReference type="Gene3D" id="1.10.1740.10">
    <property type="match status" value="1"/>
</dbReference>
<evidence type="ECO:0000256" key="5">
    <source>
        <dbReference type="ARBA" id="ARBA00023163"/>
    </source>
</evidence>
<evidence type="ECO:0000256" key="4">
    <source>
        <dbReference type="ARBA" id="ARBA00023125"/>
    </source>
</evidence>
<dbReference type="EMBL" id="JAQNDL010000003">
    <property type="protein sequence ID" value="MDC0720480.1"/>
    <property type="molecule type" value="Genomic_DNA"/>
</dbReference>
<dbReference type="Gene3D" id="1.10.10.10">
    <property type="entry name" value="Winged helix-like DNA-binding domain superfamily/Winged helix DNA-binding domain"/>
    <property type="match status" value="1"/>
</dbReference>